<accession>A0A1L7D2V8</accession>
<keyword evidence="2" id="KW-0732">Signal</keyword>
<sequence>MKLSLRKTLVAGVTATALTFSSTAYAPAADNTTVTANEDESSSGSSSDDDSAEITPKMIKEYIEIVVSIIRTMDSVFRLFPQPK</sequence>
<dbReference type="Proteomes" id="UP000185491">
    <property type="component" value="Chromosome"/>
</dbReference>
<feature type="region of interest" description="Disordered" evidence="1">
    <location>
        <begin position="29"/>
        <end position="53"/>
    </location>
</feature>
<dbReference type="KEGG" id="cpho:CPHO_05490"/>
<dbReference type="RefSeq" id="WP_075733891.1">
    <property type="nucleotide sequence ID" value="NZ_CP009249.1"/>
</dbReference>
<evidence type="ECO:0000313" key="3">
    <source>
        <dbReference type="EMBL" id="APT92425.1"/>
    </source>
</evidence>
<feature type="chain" id="PRO_5012228111" evidence="2">
    <location>
        <begin position="27"/>
        <end position="84"/>
    </location>
</feature>
<evidence type="ECO:0000256" key="1">
    <source>
        <dbReference type="SAM" id="MobiDB-lite"/>
    </source>
</evidence>
<evidence type="ECO:0000313" key="4">
    <source>
        <dbReference type="Proteomes" id="UP000185491"/>
    </source>
</evidence>
<feature type="signal peptide" evidence="2">
    <location>
        <begin position="1"/>
        <end position="26"/>
    </location>
</feature>
<reference evidence="3 4" key="1">
    <citation type="submission" date="2014-08" db="EMBL/GenBank/DDBJ databases">
        <title>Complete genome sequence of Corynebacterium phocae M408/89/1(T)(=DSM 44612(T)), isolated from the common seal (Phoca vitulina).</title>
        <authorList>
            <person name="Ruckert C."/>
            <person name="Albersmeier A."/>
            <person name="Winkler A."/>
            <person name="Kalinowski J."/>
        </authorList>
    </citation>
    <scope>NUCLEOTIDE SEQUENCE [LARGE SCALE GENOMIC DNA]</scope>
    <source>
        <strain evidence="3 4">M408/89/1</strain>
    </source>
</reference>
<name>A0A1L7D2V8_9CORY</name>
<dbReference type="EMBL" id="CP009249">
    <property type="protein sequence ID" value="APT92425.1"/>
    <property type="molecule type" value="Genomic_DNA"/>
</dbReference>
<dbReference type="AlphaFoldDB" id="A0A1L7D2V8"/>
<gene>
    <name evidence="3" type="ORF">CPHO_05490</name>
</gene>
<protein>
    <submittedName>
        <fullName evidence="3">Uncharacterized protein</fullName>
    </submittedName>
</protein>
<keyword evidence="4" id="KW-1185">Reference proteome</keyword>
<organism evidence="3 4">
    <name type="scientific">Corynebacterium phocae</name>
    <dbReference type="NCBI Taxonomy" id="161895"/>
    <lineage>
        <taxon>Bacteria</taxon>
        <taxon>Bacillati</taxon>
        <taxon>Actinomycetota</taxon>
        <taxon>Actinomycetes</taxon>
        <taxon>Mycobacteriales</taxon>
        <taxon>Corynebacteriaceae</taxon>
        <taxon>Corynebacterium</taxon>
    </lineage>
</organism>
<evidence type="ECO:0000256" key="2">
    <source>
        <dbReference type="SAM" id="SignalP"/>
    </source>
</evidence>
<proteinExistence type="predicted"/>
<feature type="compositionally biased region" description="Acidic residues" evidence="1">
    <location>
        <begin position="37"/>
        <end position="52"/>
    </location>
</feature>